<evidence type="ECO:0000313" key="2">
    <source>
        <dbReference type="Proteomes" id="UP000479692"/>
    </source>
</evidence>
<dbReference type="Proteomes" id="UP000479692">
    <property type="component" value="Unassembled WGS sequence"/>
</dbReference>
<dbReference type="RefSeq" id="WP_156643025.1">
    <property type="nucleotide sequence ID" value="NZ_WOXT01000005.1"/>
</dbReference>
<accession>A0A7C9MNM6</accession>
<name>A0A7C9MNM6_9GAMM</name>
<dbReference type="AlphaFoldDB" id="A0A7C9MNM6"/>
<dbReference type="EMBL" id="WOXT01000005">
    <property type="protein sequence ID" value="MUV15427.1"/>
    <property type="molecule type" value="Genomic_DNA"/>
</dbReference>
<organism evidence="1 2">
    <name type="scientific">Noviluteimonas gilva</name>
    <dbReference type="NCBI Taxonomy" id="2682097"/>
    <lineage>
        <taxon>Bacteria</taxon>
        <taxon>Pseudomonadati</taxon>
        <taxon>Pseudomonadota</taxon>
        <taxon>Gammaproteobacteria</taxon>
        <taxon>Lysobacterales</taxon>
        <taxon>Lysobacteraceae</taxon>
        <taxon>Noviluteimonas</taxon>
    </lineage>
</organism>
<comment type="caution">
    <text evidence="1">The sequence shown here is derived from an EMBL/GenBank/DDBJ whole genome shotgun (WGS) entry which is preliminary data.</text>
</comment>
<gene>
    <name evidence="1" type="ORF">GN331_14570</name>
</gene>
<proteinExistence type="predicted"/>
<keyword evidence="2" id="KW-1185">Reference proteome</keyword>
<protein>
    <submittedName>
        <fullName evidence="1">Uncharacterized protein</fullName>
    </submittedName>
</protein>
<sequence length="239" mass="26875">MEANVHDRQEEIEWQTRAIDRAGAGDEASAWIVVRAIMLELDVRYSDAAMLKGVTEFIEALLELKDASGHRSPARDQLAGLLDRLRITRAPGERKVDESAWSKLRVAVDVLQVDEAPVLRHAAEFIERLLAIKSLASNAAPTRDDLVDAFAVLDLLPNPHRPATSDYELLGRLAAEDLEVRFNERSVAQARAHLQTGKYRLGELRQRDIRTKRPDLVDLIDGADRKELEGFIENLDPKM</sequence>
<evidence type="ECO:0000313" key="1">
    <source>
        <dbReference type="EMBL" id="MUV15427.1"/>
    </source>
</evidence>
<reference evidence="1 2" key="1">
    <citation type="submission" date="2019-12" db="EMBL/GenBank/DDBJ databases">
        <authorList>
            <person name="Xu J."/>
        </authorList>
    </citation>
    <scope>NUCLEOTIDE SEQUENCE [LARGE SCALE GENOMIC DNA]</scope>
    <source>
        <strain evidence="1 2">HX-5-24</strain>
    </source>
</reference>